<dbReference type="Proteomes" id="UP000507222">
    <property type="component" value="Unassembled WGS sequence"/>
</dbReference>
<gene>
    <name evidence="1" type="ORF">CURHAP_LOCUS28728</name>
</gene>
<dbReference type="AlphaFoldDB" id="A0A6J5UNZ3"/>
<accession>A0A6J5UNZ3</accession>
<evidence type="ECO:0000313" key="2">
    <source>
        <dbReference type="Proteomes" id="UP000507222"/>
    </source>
</evidence>
<organism evidence="1 2">
    <name type="scientific">Prunus armeniaca</name>
    <name type="common">Apricot</name>
    <name type="synonym">Armeniaca vulgaris</name>
    <dbReference type="NCBI Taxonomy" id="36596"/>
    <lineage>
        <taxon>Eukaryota</taxon>
        <taxon>Viridiplantae</taxon>
        <taxon>Streptophyta</taxon>
        <taxon>Embryophyta</taxon>
        <taxon>Tracheophyta</taxon>
        <taxon>Spermatophyta</taxon>
        <taxon>Magnoliopsida</taxon>
        <taxon>eudicotyledons</taxon>
        <taxon>Gunneridae</taxon>
        <taxon>Pentapetalae</taxon>
        <taxon>rosids</taxon>
        <taxon>fabids</taxon>
        <taxon>Rosales</taxon>
        <taxon>Rosaceae</taxon>
        <taxon>Amygdaloideae</taxon>
        <taxon>Amygdaleae</taxon>
        <taxon>Prunus</taxon>
    </lineage>
</organism>
<evidence type="ECO:0000313" key="1">
    <source>
        <dbReference type="EMBL" id="CAB4278259.1"/>
    </source>
</evidence>
<reference evidence="1 2" key="1">
    <citation type="submission" date="2020-05" db="EMBL/GenBank/DDBJ databases">
        <authorList>
            <person name="Campoy J."/>
            <person name="Schneeberger K."/>
            <person name="Spophaly S."/>
        </authorList>
    </citation>
    <scope>NUCLEOTIDE SEQUENCE [LARGE SCALE GENOMIC DNA]</scope>
    <source>
        <strain evidence="1">PruArmRojPasFocal</strain>
    </source>
</reference>
<proteinExistence type="predicted"/>
<sequence length="112" mass="12278">MGEGRNLEERRESCRVHSSLGSVSFFLVPPQQKERVPFVGEQQSTSILGLADVAAPLEAHPSEVKPCVNKPPSPQYNSSFFGWGLHKSIEGFGQAEQFVGVSEAKPSTYMKI</sequence>
<name>A0A6J5UNZ3_PRUAR</name>
<protein>
    <submittedName>
        <fullName evidence="1">Uncharacterized protein</fullName>
    </submittedName>
</protein>
<dbReference type="EMBL" id="CAEKDK010000004">
    <property type="protein sequence ID" value="CAB4278259.1"/>
    <property type="molecule type" value="Genomic_DNA"/>
</dbReference>